<sequence>MDDDSKIVSVQRKSTRKAYAIRKAEGIRLNELKEMGSVSVSAGWWARICLQKEISPDQGQMKIWNRIRANSSNACDPSQKGCALVRNNRKEHRLVTENLTGGLGDLSALSPRPNPIGVIGLVGKTNDGPLGRYGSKTPPVPGETTLMGNG</sequence>
<dbReference type="AlphaFoldDB" id="A0A8W7P8N9"/>
<reference evidence="2" key="1">
    <citation type="submission" date="2022-08" db="UniProtKB">
        <authorList>
            <consortium name="EnsemblMetazoa"/>
        </authorList>
    </citation>
    <scope>IDENTIFICATION</scope>
</reference>
<proteinExistence type="predicted"/>
<evidence type="ECO:0000256" key="1">
    <source>
        <dbReference type="SAM" id="MobiDB-lite"/>
    </source>
</evidence>
<accession>A0A8W7P8N9</accession>
<feature type="region of interest" description="Disordered" evidence="1">
    <location>
        <begin position="129"/>
        <end position="150"/>
    </location>
</feature>
<dbReference type="EnsemblMetazoa" id="ACOM027503-RA">
    <property type="protein sequence ID" value="ACOM027503-PA.1"/>
    <property type="gene ID" value="ACOM027503"/>
</dbReference>
<evidence type="ECO:0000313" key="2">
    <source>
        <dbReference type="EnsemblMetazoa" id="ACOM027503-PA.1"/>
    </source>
</evidence>
<protein>
    <submittedName>
        <fullName evidence="2">Uncharacterized protein</fullName>
    </submittedName>
</protein>
<dbReference type="Proteomes" id="UP000075882">
    <property type="component" value="Unassembled WGS sequence"/>
</dbReference>
<name>A0A8W7P8N9_ANOCL</name>
<organism evidence="2">
    <name type="scientific">Anopheles coluzzii</name>
    <name type="common">African malaria mosquito</name>
    <dbReference type="NCBI Taxonomy" id="1518534"/>
    <lineage>
        <taxon>Eukaryota</taxon>
        <taxon>Metazoa</taxon>
        <taxon>Ecdysozoa</taxon>
        <taxon>Arthropoda</taxon>
        <taxon>Hexapoda</taxon>
        <taxon>Insecta</taxon>
        <taxon>Pterygota</taxon>
        <taxon>Neoptera</taxon>
        <taxon>Endopterygota</taxon>
        <taxon>Diptera</taxon>
        <taxon>Nematocera</taxon>
        <taxon>Culicoidea</taxon>
        <taxon>Culicidae</taxon>
        <taxon>Anophelinae</taxon>
        <taxon>Anopheles</taxon>
    </lineage>
</organism>